<keyword evidence="6" id="KW-1185">Reference proteome</keyword>
<dbReference type="PANTHER" id="PTHR43537">
    <property type="entry name" value="TRANSCRIPTIONAL REGULATOR, GNTR FAMILY"/>
    <property type="match status" value="1"/>
</dbReference>
<name>A0A1M5E4S2_9RHOB</name>
<gene>
    <name evidence="5" type="ORF">SAMN05444273_11120</name>
</gene>
<evidence type="ECO:0000256" key="2">
    <source>
        <dbReference type="ARBA" id="ARBA00023125"/>
    </source>
</evidence>
<dbReference type="Gene3D" id="1.20.120.530">
    <property type="entry name" value="GntR ligand-binding domain-like"/>
    <property type="match status" value="1"/>
</dbReference>
<dbReference type="InterPro" id="IPR008920">
    <property type="entry name" value="TF_FadR/GntR_C"/>
</dbReference>
<dbReference type="SMART" id="SM00345">
    <property type="entry name" value="HTH_GNTR"/>
    <property type="match status" value="1"/>
</dbReference>
<organism evidence="5 6">
    <name type="scientific">Litoreibacter ascidiaceicola</name>
    <dbReference type="NCBI Taxonomy" id="1486859"/>
    <lineage>
        <taxon>Bacteria</taxon>
        <taxon>Pseudomonadati</taxon>
        <taxon>Pseudomonadota</taxon>
        <taxon>Alphaproteobacteria</taxon>
        <taxon>Rhodobacterales</taxon>
        <taxon>Roseobacteraceae</taxon>
        <taxon>Litoreibacter</taxon>
    </lineage>
</organism>
<dbReference type="Gene3D" id="1.10.10.10">
    <property type="entry name" value="Winged helix-like DNA-binding domain superfamily/Winged helix DNA-binding domain"/>
    <property type="match status" value="1"/>
</dbReference>
<dbReference type="InterPro" id="IPR036388">
    <property type="entry name" value="WH-like_DNA-bd_sf"/>
</dbReference>
<dbReference type="RefSeq" id="WP_073146086.1">
    <property type="nucleotide sequence ID" value="NZ_FQUV01000011.1"/>
</dbReference>
<dbReference type="InterPro" id="IPR011711">
    <property type="entry name" value="GntR_C"/>
</dbReference>
<dbReference type="InterPro" id="IPR036390">
    <property type="entry name" value="WH_DNA-bd_sf"/>
</dbReference>
<dbReference type="OrthoDB" id="8638122at2"/>
<dbReference type="EMBL" id="FQUV01000011">
    <property type="protein sequence ID" value="SHF74144.1"/>
    <property type="molecule type" value="Genomic_DNA"/>
</dbReference>
<dbReference type="Pfam" id="PF07729">
    <property type="entry name" value="FCD"/>
    <property type="match status" value="1"/>
</dbReference>
<evidence type="ECO:0000256" key="3">
    <source>
        <dbReference type="ARBA" id="ARBA00023163"/>
    </source>
</evidence>
<dbReference type="SUPFAM" id="SSF48008">
    <property type="entry name" value="GntR ligand-binding domain-like"/>
    <property type="match status" value="1"/>
</dbReference>
<evidence type="ECO:0000313" key="5">
    <source>
        <dbReference type="EMBL" id="SHF74144.1"/>
    </source>
</evidence>
<dbReference type="Proteomes" id="UP000184144">
    <property type="component" value="Unassembled WGS sequence"/>
</dbReference>
<feature type="domain" description="HTH gntR-type" evidence="4">
    <location>
        <begin position="8"/>
        <end position="75"/>
    </location>
</feature>
<dbReference type="AlphaFoldDB" id="A0A1M5E4S2"/>
<keyword evidence="2" id="KW-0238">DNA-binding</keyword>
<dbReference type="SUPFAM" id="SSF46785">
    <property type="entry name" value="Winged helix' DNA-binding domain"/>
    <property type="match status" value="1"/>
</dbReference>
<dbReference type="InterPro" id="IPR000524">
    <property type="entry name" value="Tscrpt_reg_HTH_GntR"/>
</dbReference>
<sequence length="222" mass="24868">MDSVKPKRTLVEETYNILIDAICSGELPPGERLNQDEIAAKLNVSRQPVNSAISILKANGLVEDTGRRSVVVCSFDSGLFRSIFEYRMVIEPFAVRLAGRNLAVADRQQADKVLRAGDKAFKSGKLSDLLQADMQFHEMIYGWSCNHVIQASMKTNWHHIRRSMAEVLRGPDAVLQIWDEHSEIVDCLFKRDTEKASQVMEHHINGAYEAIAEAISAPEKSS</sequence>
<evidence type="ECO:0000259" key="4">
    <source>
        <dbReference type="PROSITE" id="PS50949"/>
    </source>
</evidence>
<proteinExistence type="predicted"/>
<reference evidence="6" key="1">
    <citation type="submission" date="2016-11" db="EMBL/GenBank/DDBJ databases">
        <authorList>
            <person name="Varghese N."/>
            <person name="Submissions S."/>
        </authorList>
    </citation>
    <scope>NUCLEOTIDE SEQUENCE [LARGE SCALE GENOMIC DNA]</scope>
    <source>
        <strain evidence="6">DSM 100566</strain>
    </source>
</reference>
<dbReference type="PROSITE" id="PS50949">
    <property type="entry name" value="HTH_GNTR"/>
    <property type="match status" value="1"/>
</dbReference>
<evidence type="ECO:0000313" key="6">
    <source>
        <dbReference type="Proteomes" id="UP000184144"/>
    </source>
</evidence>
<protein>
    <submittedName>
        <fullName evidence="5">Transcriptional regulator, GntR family</fullName>
    </submittedName>
</protein>
<dbReference type="CDD" id="cd07377">
    <property type="entry name" value="WHTH_GntR"/>
    <property type="match status" value="1"/>
</dbReference>
<accession>A0A1M5E4S2</accession>
<dbReference type="GO" id="GO:0003700">
    <property type="term" value="F:DNA-binding transcription factor activity"/>
    <property type="evidence" value="ECO:0007669"/>
    <property type="project" value="InterPro"/>
</dbReference>
<evidence type="ECO:0000256" key="1">
    <source>
        <dbReference type="ARBA" id="ARBA00023015"/>
    </source>
</evidence>
<dbReference type="SMART" id="SM00895">
    <property type="entry name" value="FCD"/>
    <property type="match status" value="1"/>
</dbReference>
<keyword evidence="1" id="KW-0805">Transcription regulation</keyword>
<dbReference type="STRING" id="1486859.SAMN05444273_11120"/>
<dbReference type="PANTHER" id="PTHR43537:SF45">
    <property type="entry name" value="GNTR FAMILY REGULATORY PROTEIN"/>
    <property type="match status" value="1"/>
</dbReference>
<dbReference type="Pfam" id="PF00392">
    <property type="entry name" value="GntR"/>
    <property type="match status" value="1"/>
</dbReference>
<keyword evidence="3" id="KW-0804">Transcription</keyword>
<dbReference type="GO" id="GO:0003677">
    <property type="term" value="F:DNA binding"/>
    <property type="evidence" value="ECO:0007669"/>
    <property type="project" value="UniProtKB-KW"/>
</dbReference>